<feature type="region of interest" description="Disordered" evidence="12">
    <location>
        <begin position="86"/>
        <end position="115"/>
    </location>
</feature>
<dbReference type="EMBL" id="CACRSW010000027">
    <property type="protein sequence ID" value="VYT07425.1"/>
    <property type="molecule type" value="Genomic_DNA"/>
</dbReference>
<keyword evidence="6 11" id="KW-0540">Nuclease</keyword>
<evidence type="ECO:0000256" key="10">
    <source>
        <dbReference type="ARBA" id="ARBA00049244"/>
    </source>
</evidence>
<dbReference type="InterPro" id="IPR016195">
    <property type="entry name" value="Pol/histidinol_Pase-like"/>
</dbReference>
<dbReference type="GO" id="GO:0006261">
    <property type="term" value="P:DNA-templated DNA replication"/>
    <property type="evidence" value="ECO:0007669"/>
    <property type="project" value="UniProtKB-UniRule"/>
</dbReference>
<keyword evidence="7 11" id="KW-0378">Hydrolase</keyword>
<proteinExistence type="inferred from homology"/>
<keyword evidence="9 11" id="KW-0239">DNA-directed DNA polymerase</keyword>
<dbReference type="InterPro" id="IPR040982">
    <property type="entry name" value="DNA_pol3_finger"/>
</dbReference>
<dbReference type="SMART" id="SM00481">
    <property type="entry name" value="POLIIIAc"/>
    <property type="match status" value="1"/>
</dbReference>
<evidence type="ECO:0000256" key="9">
    <source>
        <dbReference type="ARBA" id="ARBA00022932"/>
    </source>
</evidence>
<dbReference type="SUPFAM" id="SSF53098">
    <property type="entry name" value="Ribonuclease H-like"/>
    <property type="match status" value="1"/>
</dbReference>
<dbReference type="Pfam" id="PF14579">
    <property type="entry name" value="HHH_6"/>
    <property type="match status" value="1"/>
</dbReference>
<evidence type="ECO:0000256" key="12">
    <source>
        <dbReference type="SAM" id="MobiDB-lite"/>
    </source>
</evidence>
<dbReference type="GO" id="GO:0003887">
    <property type="term" value="F:DNA-directed DNA polymerase activity"/>
    <property type="evidence" value="ECO:0007669"/>
    <property type="project" value="UniProtKB-UniRule"/>
</dbReference>
<dbReference type="HAMAP" id="MF_00356">
    <property type="entry name" value="DNApol_PolC"/>
    <property type="match status" value="1"/>
</dbReference>
<dbReference type="Gene3D" id="1.10.150.870">
    <property type="match status" value="1"/>
</dbReference>
<dbReference type="PANTHER" id="PTHR32294">
    <property type="entry name" value="DNA POLYMERASE III SUBUNIT ALPHA"/>
    <property type="match status" value="1"/>
</dbReference>
<evidence type="ECO:0000256" key="2">
    <source>
        <dbReference type="ARBA" id="ARBA00022490"/>
    </source>
</evidence>
<evidence type="ECO:0000256" key="8">
    <source>
        <dbReference type="ARBA" id="ARBA00022839"/>
    </source>
</evidence>
<evidence type="ECO:0000256" key="4">
    <source>
        <dbReference type="ARBA" id="ARBA00022695"/>
    </source>
</evidence>
<dbReference type="InterPro" id="IPR011708">
    <property type="entry name" value="DNA_pol3_alpha_NTPase_dom"/>
</dbReference>
<dbReference type="SUPFAM" id="SSF160975">
    <property type="entry name" value="AF1531-like"/>
    <property type="match status" value="1"/>
</dbReference>
<feature type="compositionally biased region" description="Basic and acidic residues" evidence="12">
    <location>
        <begin position="99"/>
        <end position="108"/>
    </location>
</feature>
<accession>A0A6N2TP84</accession>
<comment type="similarity">
    <text evidence="11">Belongs to the DNA polymerase type-C family. PolC subfamily.</text>
</comment>
<dbReference type="NCBIfam" id="TIGR00573">
    <property type="entry name" value="dnaq"/>
    <property type="match status" value="1"/>
</dbReference>
<dbReference type="InterPro" id="IPR044923">
    <property type="entry name" value="PolC_middle_finger_sf"/>
</dbReference>
<dbReference type="Gene3D" id="3.20.20.140">
    <property type="entry name" value="Metal-dependent hydrolases"/>
    <property type="match status" value="1"/>
</dbReference>
<dbReference type="Pfam" id="PF02811">
    <property type="entry name" value="PHP"/>
    <property type="match status" value="2"/>
</dbReference>
<dbReference type="GO" id="GO:0005737">
    <property type="term" value="C:cytoplasm"/>
    <property type="evidence" value="ECO:0007669"/>
    <property type="project" value="UniProtKB-SubCell"/>
</dbReference>
<dbReference type="Pfam" id="PF00929">
    <property type="entry name" value="RNase_T"/>
    <property type="match status" value="1"/>
</dbReference>
<dbReference type="GO" id="GO:0008408">
    <property type="term" value="F:3'-5' exonuclease activity"/>
    <property type="evidence" value="ECO:0007669"/>
    <property type="project" value="UniProtKB-UniRule"/>
</dbReference>
<dbReference type="Gene3D" id="1.10.150.700">
    <property type="entry name" value="PolC, middle finger domain"/>
    <property type="match status" value="2"/>
</dbReference>
<dbReference type="InterPro" id="IPR012340">
    <property type="entry name" value="NA-bd_OB-fold"/>
</dbReference>
<evidence type="ECO:0000313" key="15">
    <source>
        <dbReference type="EMBL" id="VYT07425.1"/>
    </source>
</evidence>
<keyword evidence="5 11" id="KW-0235">DNA replication</keyword>
<dbReference type="PANTHER" id="PTHR32294:SF5">
    <property type="entry name" value="DNA POLYMERASE III POLC-TYPE"/>
    <property type="match status" value="1"/>
</dbReference>
<dbReference type="NCBIfam" id="NF001688">
    <property type="entry name" value="PRK00448.1"/>
    <property type="match status" value="1"/>
</dbReference>
<feature type="domain" description="Polymerase/histidinol phosphatase N-terminal" evidence="14">
    <location>
        <begin position="292"/>
        <end position="359"/>
    </location>
</feature>
<dbReference type="GO" id="GO:0003677">
    <property type="term" value="F:DNA binding"/>
    <property type="evidence" value="ECO:0007669"/>
    <property type="project" value="UniProtKB-UniRule"/>
</dbReference>
<dbReference type="CDD" id="cd06127">
    <property type="entry name" value="DEDDh"/>
    <property type="match status" value="1"/>
</dbReference>
<dbReference type="InterPro" id="IPR029460">
    <property type="entry name" value="DNAPol_HHH"/>
</dbReference>
<evidence type="ECO:0000259" key="13">
    <source>
        <dbReference type="SMART" id="SM00479"/>
    </source>
</evidence>
<dbReference type="InterPro" id="IPR012337">
    <property type="entry name" value="RNaseH-like_sf"/>
</dbReference>
<dbReference type="Gene3D" id="3.30.1900.20">
    <property type="match status" value="2"/>
</dbReference>
<dbReference type="InterPro" id="IPR036397">
    <property type="entry name" value="RNaseH_sf"/>
</dbReference>
<dbReference type="Pfam" id="PF17657">
    <property type="entry name" value="DNA_pol3_finger"/>
    <property type="match status" value="1"/>
</dbReference>
<dbReference type="Gene3D" id="3.30.420.10">
    <property type="entry name" value="Ribonuclease H-like superfamily/Ribonuclease H"/>
    <property type="match status" value="1"/>
</dbReference>
<keyword evidence="2 11" id="KW-0963">Cytoplasm</keyword>
<sequence>MKKMKINLKSIIEIDKDYYINKAIYSKKLNKLKLNIIGEYDENIEKKLESYFSYVNLSLQFEKENKKETNSIDDFYESQPLPDYYETGYENSENLGENNEEKNQESKEASLNNQDIFDLPKIEEDKIEPSKNQEEEKTSSLRDLKKIELENMIENARNNKKNSEKKEIKQTEILKYGRNINGDFFKIEEIYDKKGMNLSIKGEIFGIDVFESKRGNFIYSFDLEDESDAIACKMFVQPRNKSKLENLKEKMIVQVQGVLNYDSFSHEDVFTVNSMVECEKKERLDTYPKKRVELEIHTKMTNLDGFVDMDELAKKLKAWGHSACGITDTETLQALPDMYDKLGKNDIKMLAGAELLLVDKNLRILTNNYNKKINDISDLKNQRFIVFDLETTGLSKYIDKITEIGAVKIENGEIVEVFNELVNPEKMIPQKVVELTGITNEMVMDKPKIDEVLPKFLEFSKDSYFVGQNTDFDIGFITEACQKLSYKFEPVYLDTLPMARAVFPNMGRFSLDKLAKKLGVGPFNHHRASDDAMTTAKIFIKLFEKIKDKNKDLSLKKINSIKTKWPIARHENFSSIIFAKNYHGLKNLYKIISESRMKYFNLEAKTPFDLVKENKEGLIIGSGGKDGLLFKAIRDDFSEEKIEKICEFFDFFQIEAMGVFADDLENGSIRDKNQIIEINKKIIELGKKYNKLVVATGSVRYMEKKDYVLRNILHKGQFFHYKENNPLYYLKTTNEILDEFYYLDDQTKMEVVIDNTIKIADSLESIMPIPHETFPPKIEGSDKKLKDTTYEKAISIYGDPLPDLVKTRLDKELDSIISNGYAVLYIIAKELVEKSNEDGYLVGSRGSVGSSFAATMANITEVNPLAPHYVCPSCKHSEFITDGSVGAGIDLPDKTCPKCGAEMNKDGHDIPFEVFLGFEGDKEPDIDLNFAGEYQPTIHKYTEELFGEGKVFRAGTIGTIKDNTAFGYIKKYMEDNDLNLSNAQIRKYQRGLFDVKRTTGQHPGGLMIVPNDKNIYDFSPVQYPADDGKDDIKTTHFTYNMMHGVILKLDLLGHDVPTIIRSLQDLTNTDPLKLQMDDENVMNIFSSTKPLNIKYDFSNNEIGTLGIPEFGTSFVRGMLKDTFPTKFSEMTRISGLSHGTDVWLNNAQDLVKSKTAGFDQIISTRDDIMNSLINLGLDKKKSFQIMEKVRKGKTLSEETLAYMKENKVPDWYIDSCLKIKYLFPKAHAVAYCLMSYRIAYYKVYYPKAFYATYFSTKLNDFQYSVIVKGLKSIQYALNEINQLEKPTQREKNLRSLLEVAEEMAARDIKIKKADLYKSEAVKFILDDDGEILPPLSAVDDVSEAMAKDIVIEREKAKFISIEDLKKRTSLNKNALNSLKNLDIIDGLQEENQMSLFDL</sequence>
<comment type="function">
    <text evidence="1 11">Required for replicative DNA synthesis. This DNA polymerase also exhibits 3' to 5' exonuclease activity.</text>
</comment>
<dbReference type="FunFam" id="3.30.420.10:FF:000045">
    <property type="entry name" value="3'-5' exonuclease DinG"/>
    <property type="match status" value="1"/>
</dbReference>
<evidence type="ECO:0000256" key="5">
    <source>
        <dbReference type="ARBA" id="ARBA00022705"/>
    </source>
</evidence>
<comment type="catalytic activity">
    <reaction evidence="10 11">
        <text>DNA(n) + a 2'-deoxyribonucleoside 5'-triphosphate = DNA(n+1) + diphosphate</text>
        <dbReference type="Rhea" id="RHEA:22508"/>
        <dbReference type="Rhea" id="RHEA-COMP:17339"/>
        <dbReference type="Rhea" id="RHEA-COMP:17340"/>
        <dbReference type="ChEBI" id="CHEBI:33019"/>
        <dbReference type="ChEBI" id="CHEBI:61560"/>
        <dbReference type="ChEBI" id="CHEBI:173112"/>
        <dbReference type="EC" id="2.7.7.7"/>
    </reaction>
</comment>
<dbReference type="InterPro" id="IPR004805">
    <property type="entry name" value="DnaE2/DnaE/PolC"/>
</dbReference>
<keyword evidence="4 11" id="KW-0548">Nucleotidyltransferase</keyword>
<dbReference type="CDD" id="cd04484">
    <property type="entry name" value="polC_OBF"/>
    <property type="match status" value="1"/>
</dbReference>
<evidence type="ECO:0000259" key="14">
    <source>
        <dbReference type="SMART" id="SM00481"/>
    </source>
</evidence>
<dbReference type="InterPro" id="IPR006054">
    <property type="entry name" value="DnaQ"/>
</dbReference>
<dbReference type="SUPFAM" id="SSF89550">
    <property type="entry name" value="PHP domain-like"/>
    <property type="match status" value="1"/>
</dbReference>
<feature type="domain" description="Exonuclease" evidence="13">
    <location>
        <begin position="383"/>
        <end position="548"/>
    </location>
</feature>
<dbReference type="InterPro" id="IPR003141">
    <property type="entry name" value="Pol/His_phosphatase_N"/>
</dbReference>
<reference evidence="15" key="1">
    <citation type="submission" date="2019-11" db="EMBL/GenBank/DDBJ databases">
        <authorList>
            <person name="Feng L."/>
        </authorList>
    </citation>
    <scope>NUCLEOTIDE SEQUENCE</scope>
    <source>
        <strain evidence="15">AvaginalisLFYP127</strain>
    </source>
</reference>
<evidence type="ECO:0000256" key="1">
    <source>
        <dbReference type="ARBA" id="ARBA00003452"/>
    </source>
</evidence>
<evidence type="ECO:0000256" key="7">
    <source>
        <dbReference type="ARBA" id="ARBA00022801"/>
    </source>
</evidence>
<evidence type="ECO:0000256" key="11">
    <source>
        <dbReference type="HAMAP-Rule" id="MF_00356"/>
    </source>
</evidence>
<protein>
    <recommendedName>
        <fullName evidence="11">DNA polymerase III PolC-type</fullName>
        <shortName evidence="11">PolIII</shortName>
        <ecNumber evidence="11">2.7.7.7</ecNumber>
    </recommendedName>
</protein>
<dbReference type="Gene3D" id="1.20.5.140">
    <property type="match status" value="1"/>
</dbReference>
<dbReference type="Gene3D" id="2.40.50.140">
    <property type="entry name" value="Nucleic acid-binding proteins"/>
    <property type="match status" value="1"/>
</dbReference>
<name>A0A6N2TP84_9FIRM</name>
<dbReference type="InterPro" id="IPR013520">
    <property type="entry name" value="Ribonucl_H"/>
</dbReference>
<keyword evidence="3 11" id="KW-0808">Transferase</keyword>
<gene>
    <name evidence="11 15" type="primary">polC</name>
    <name evidence="15" type="ORF">AVLFYP127_00737</name>
</gene>
<keyword evidence="8 11" id="KW-0269">Exonuclease</keyword>
<dbReference type="InterPro" id="IPR006308">
    <property type="entry name" value="Pol_III_a_PolC-type_gram_pos"/>
</dbReference>
<dbReference type="SMART" id="SM00479">
    <property type="entry name" value="EXOIII"/>
    <property type="match status" value="1"/>
</dbReference>
<dbReference type="Pfam" id="PF07733">
    <property type="entry name" value="DNA_pol3_alpha"/>
    <property type="match status" value="2"/>
</dbReference>
<comment type="subcellular location">
    <subcellularLocation>
        <location evidence="11">Cytoplasm</location>
    </subcellularLocation>
</comment>
<dbReference type="EC" id="2.7.7.7" evidence="11"/>
<evidence type="ECO:0000256" key="6">
    <source>
        <dbReference type="ARBA" id="ARBA00022722"/>
    </source>
</evidence>
<dbReference type="NCBIfam" id="TIGR01405">
    <property type="entry name" value="polC_Gram_pos"/>
    <property type="match status" value="1"/>
</dbReference>
<dbReference type="InterPro" id="IPR004013">
    <property type="entry name" value="PHP_dom"/>
</dbReference>
<organism evidence="15">
    <name type="scientific">Anaerococcus vaginalis</name>
    <dbReference type="NCBI Taxonomy" id="33037"/>
    <lineage>
        <taxon>Bacteria</taxon>
        <taxon>Bacillati</taxon>
        <taxon>Bacillota</taxon>
        <taxon>Tissierellia</taxon>
        <taxon>Tissierellales</taxon>
        <taxon>Peptoniphilaceae</taxon>
        <taxon>Anaerococcus</taxon>
    </lineage>
</organism>
<evidence type="ECO:0000256" key="3">
    <source>
        <dbReference type="ARBA" id="ARBA00022679"/>
    </source>
</evidence>
<dbReference type="RefSeq" id="WP_156329228.1">
    <property type="nucleotide sequence ID" value="NZ_CACRSW010000027.1"/>
</dbReference>